<dbReference type="Proteomes" id="UP000567922">
    <property type="component" value="Unassembled WGS sequence"/>
</dbReference>
<evidence type="ECO:0000313" key="1">
    <source>
        <dbReference type="EMBL" id="MBB3037600.1"/>
    </source>
</evidence>
<dbReference type="OrthoDB" id="5189801at2"/>
<dbReference type="EMBL" id="JACHWS010000002">
    <property type="protein sequence ID" value="MBB3037600.1"/>
    <property type="molecule type" value="Genomic_DNA"/>
</dbReference>
<accession>A0A839RM67</accession>
<sequence length="218" mass="23475">MTTVVLACGETPIPRQLSDLHVHALDTVPGRGDLDPLIATAERIVVVGEDAALAAVVTRLMRRKRLEAKVAYVTPKKTAATARYSLPTGDRAARLAVAGDATEVPLIRDDTGVAVVGRALVAGPAGGELFGEAYVDDERLFLGPVGGVEIRPTVELPGLRASVIRGRLVPRRWLYGRAIQLGAHELTLTRDGIPHARTVKRSTFYRHTEPLRLVRATT</sequence>
<reference evidence="1 2" key="1">
    <citation type="submission" date="2020-08" db="EMBL/GenBank/DDBJ databases">
        <title>Sequencing the genomes of 1000 actinobacteria strains.</title>
        <authorList>
            <person name="Klenk H.-P."/>
        </authorList>
    </citation>
    <scope>NUCLEOTIDE SEQUENCE [LARGE SCALE GENOMIC DNA]</scope>
    <source>
        <strain evidence="1 2">DSM 45258</strain>
    </source>
</reference>
<evidence type="ECO:0000313" key="2">
    <source>
        <dbReference type="Proteomes" id="UP000567922"/>
    </source>
</evidence>
<dbReference type="RefSeq" id="WP_064441102.1">
    <property type="nucleotide sequence ID" value="NZ_BDDI01000011.1"/>
</dbReference>
<organism evidence="1 2">
    <name type="scientific">Hoyosella altamirensis</name>
    <dbReference type="NCBI Taxonomy" id="616997"/>
    <lineage>
        <taxon>Bacteria</taxon>
        <taxon>Bacillati</taxon>
        <taxon>Actinomycetota</taxon>
        <taxon>Actinomycetes</taxon>
        <taxon>Mycobacteriales</taxon>
        <taxon>Hoyosellaceae</taxon>
        <taxon>Hoyosella</taxon>
    </lineage>
</organism>
<keyword evidence="2" id="KW-1185">Reference proteome</keyword>
<name>A0A839RM67_9ACTN</name>
<proteinExistence type="predicted"/>
<dbReference type="AlphaFoldDB" id="A0A839RM67"/>
<comment type="caution">
    <text evidence="1">The sequence shown here is derived from an EMBL/GenBank/DDBJ whole genome shotgun (WGS) entry which is preliminary data.</text>
</comment>
<evidence type="ECO:0008006" key="3">
    <source>
        <dbReference type="Google" id="ProtNLM"/>
    </source>
</evidence>
<protein>
    <recommendedName>
        <fullName evidence="3">Peptidase M50</fullName>
    </recommendedName>
</protein>
<gene>
    <name evidence="1" type="ORF">FHU29_002049</name>
</gene>